<dbReference type="GO" id="GO:0005634">
    <property type="term" value="C:nucleus"/>
    <property type="evidence" value="ECO:0007669"/>
    <property type="project" value="UniProtKB-SubCell"/>
</dbReference>
<evidence type="ECO:0000256" key="1">
    <source>
        <dbReference type="ARBA" id="ARBA00004123"/>
    </source>
</evidence>
<dbReference type="OrthoDB" id="1287498at2759"/>
<dbReference type="InterPro" id="IPR001357">
    <property type="entry name" value="BRCT_dom"/>
</dbReference>
<dbReference type="InterPro" id="IPR036420">
    <property type="entry name" value="BRCT_dom_sf"/>
</dbReference>
<dbReference type="EMBL" id="PKPP01001682">
    <property type="protein sequence ID" value="PWA80729.1"/>
    <property type="molecule type" value="Genomic_DNA"/>
</dbReference>
<dbReference type="AlphaFoldDB" id="A0A2U1P4P6"/>
<keyword evidence="6" id="KW-1185">Reference proteome</keyword>
<dbReference type="Gene3D" id="3.40.50.10190">
    <property type="entry name" value="BRCT domain"/>
    <property type="match status" value="2"/>
</dbReference>
<comment type="caution">
    <text evidence="5">The sequence shown here is derived from an EMBL/GenBank/DDBJ whole genome shotgun (WGS) entry which is preliminary data.</text>
</comment>
<name>A0A2U1P4P6_ARTAN</name>
<dbReference type="PANTHER" id="PTHR23196">
    <property type="entry name" value="PAX TRANSCRIPTION ACTIVATION DOMAIN INTERACTING PROTEIN"/>
    <property type="match status" value="1"/>
</dbReference>
<dbReference type="STRING" id="35608.A0A2U1P4P6"/>
<keyword evidence="5" id="KW-0012">Acyltransferase</keyword>
<reference evidence="5 6" key="1">
    <citation type="journal article" date="2018" name="Mol. Plant">
        <title>The genome of Artemisia annua provides insight into the evolution of Asteraceae family and artemisinin biosynthesis.</title>
        <authorList>
            <person name="Shen Q."/>
            <person name="Zhang L."/>
            <person name="Liao Z."/>
            <person name="Wang S."/>
            <person name="Yan T."/>
            <person name="Shi P."/>
            <person name="Liu M."/>
            <person name="Fu X."/>
            <person name="Pan Q."/>
            <person name="Wang Y."/>
            <person name="Lv Z."/>
            <person name="Lu X."/>
            <person name="Zhang F."/>
            <person name="Jiang W."/>
            <person name="Ma Y."/>
            <person name="Chen M."/>
            <person name="Hao X."/>
            <person name="Li L."/>
            <person name="Tang Y."/>
            <person name="Lv G."/>
            <person name="Zhou Y."/>
            <person name="Sun X."/>
            <person name="Brodelius P.E."/>
            <person name="Rose J.K.C."/>
            <person name="Tang K."/>
        </authorList>
    </citation>
    <scope>NUCLEOTIDE SEQUENCE [LARGE SCALE GENOMIC DNA]</scope>
    <source>
        <strain evidence="6">cv. Huhao1</strain>
        <tissue evidence="5">Leaf</tissue>
    </source>
</reference>
<dbReference type="InterPro" id="IPR051579">
    <property type="entry name" value="DDR_Transcriptional_Reg"/>
</dbReference>
<sequence length="184" mass="20186">MRIRIVTMIVHECLKAKGATSSYERYIVVNPTGKVTTDGTAGTHVITGKVRKTLNFCTALCSGAWVISPVWLKESFRARLFVVLRARANPGALLKGFEVWLAAHVQPPIDTLSAIVRSAGGNVICDVEKAKDLKKTIFVAGEDSTEEALTAIQKGILTFSNEWFMNCVMKQELDLEAPQFAESL</sequence>
<dbReference type="CDD" id="cd18432">
    <property type="entry name" value="BRCT_PAXIP1_rpt6_like"/>
    <property type="match status" value="1"/>
</dbReference>
<evidence type="ECO:0000256" key="3">
    <source>
        <dbReference type="ARBA" id="ARBA00023242"/>
    </source>
</evidence>
<keyword evidence="5" id="KW-0808">Transferase</keyword>
<protein>
    <submittedName>
        <fullName evidence="5">Acyl-CoA N-acyltransferase</fullName>
    </submittedName>
</protein>
<dbReference type="GO" id="GO:0016746">
    <property type="term" value="F:acyltransferase activity"/>
    <property type="evidence" value="ECO:0007669"/>
    <property type="project" value="UniProtKB-KW"/>
</dbReference>
<keyword evidence="2" id="KW-0227">DNA damage</keyword>
<dbReference type="PROSITE" id="PS50172">
    <property type="entry name" value="BRCT"/>
    <property type="match status" value="1"/>
</dbReference>
<evidence type="ECO:0000256" key="2">
    <source>
        <dbReference type="ARBA" id="ARBA00022763"/>
    </source>
</evidence>
<comment type="subcellular location">
    <subcellularLocation>
        <location evidence="1">Nucleus</location>
    </subcellularLocation>
</comment>
<dbReference type="Proteomes" id="UP000245207">
    <property type="component" value="Unassembled WGS sequence"/>
</dbReference>
<evidence type="ECO:0000313" key="5">
    <source>
        <dbReference type="EMBL" id="PWA80729.1"/>
    </source>
</evidence>
<keyword evidence="3" id="KW-0539">Nucleus</keyword>
<dbReference type="GO" id="GO:0006974">
    <property type="term" value="P:DNA damage response"/>
    <property type="evidence" value="ECO:0007669"/>
    <property type="project" value="UniProtKB-KW"/>
</dbReference>
<evidence type="ECO:0000259" key="4">
    <source>
        <dbReference type="PROSITE" id="PS50172"/>
    </source>
</evidence>
<gene>
    <name evidence="5" type="ORF">CTI12_AA192850</name>
</gene>
<organism evidence="5 6">
    <name type="scientific">Artemisia annua</name>
    <name type="common">Sweet wormwood</name>
    <dbReference type="NCBI Taxonomy" id="35608"/>
    <lineage>
        <taxon>Eukaryota</taxon>
        <taxon>Viridiplantae</taxon>
        <taxon>Streptophyta</taxon>
        <taxon>Embryophyta</taxon>
        <taxon>Tracheophyta</taxon>
        <taxon>Spermatophyta</taxon>
        <taxon>Magnoliopsida</taxon>
        <taxon>eudicotyledons</taxon>
        <taxon>Gunneridae</taxon>
        <taxon>Pentapetalae</taxon>
        <taxon>asterids</taxon>
        <taxon>campanulids</taxon>
        <taxon>Asterales</taxon>
        <taxon>Asteraceae</taxon>
        <taxon>Asteroideae</taxon>
        <taxon>Anthemideae</taxon>
        <taxon>Artemisiinae</taxon>
        <taxon>Artemisia</taxon>
    </lineage>
</organism>
<accession>A0A2U1P4P6</accession>
<dbReference type="Pfam" id="PF16589">
    <property type="entry name" value="BRCT_2"/>
    <property type="match status" value="1"/>
</dbReference>
<dbReference type="SUPFAM" id="SSF52113">
    <property type="entry name" value="BRCT domain"/>
    <property type="match status" value="1"/>
</dbReference>
<evidence type="ECO:0000313" key="6">
    <source>
        <dbReference type="Proteomes" id="UP000245207"/>
    </source>
</evidence>
<dbReference type="PANTHER" id="PTHR23196:SF8">
    <property type="entry name" value="N-ACETYLTRANSFERASE"/>
    <property type="match status" value="1"/>
</dbReference>
<feature type="domain" description="BRCT" evidence="4">
    <location>
        <begin position="89"/>
        <end position="173"/>
    </location>
</feature>
<proteinExistence type="predicted"/>